<evidence type="ECO:0000313" key="2">
    <source>
        <dbReference type="EMBL" id="AZR73735.1"/>
    </source>
</evidence>
<dbReference type="Pfam" id="PF19289">
    <property type="entry name" value="PmbA_TldD_3rd"/>
    <property type="match status" value="1"/>
</dbReference>
<dbReference type="RefSeq" id="WP_127017081.1">
    <property type="nucleotide sequence ID" value="NZ_CP016379.1"/>
</dbReference>
<dbReference type="InterPro" id="IPR035068">
    <property type="entry name" value="TldD/PmbA_N"/>
</dbReference>
<accession>A0A3Q9HQV5</accession>
<dbReference type="PANTHER" id="PTHR43421:SF1">
    <property type="entry name" value="METALLOPROTEASE PMBA"/>
    <property type="match status" value="1"/>
</dbReference>
<dbReference type="GO" id="GO:0008237">
    <property type="term" value="F:metallopeptidase activity"/>
    <property type="evidence" value="ECO:0007669"/>
    <property type="project" value="InterPro"/>
</dbReference>
<feature type="domain" description="Metalloprotease TldD/E C-terminal" evidence="1">
    <location>
        <begin position="236"/>
        <end position="460"/>
    </location>
</feature>
<dbReference type="SUPFAM" id="SSF111283">
    <property type="entry name" value="Putative modulator of DNA gyrase, PmbA/TldD"/>
    <property type="match status" value="1"/>
</dbReference>
<proteinExistence type="predicted"/>
<dbReference type="GO" id="GO:0005829">
    <property type="term" value="C:cytosol"/>
    <property type="evidence" value="ECO:0007669"/>
    <property type="project" value="TreeGrafter"/>
</dbReference>
<evidence type="ECO:0000313" key="3">
    <source>
        <dbReference type="Proteomes" id="UP000267250"/>
    </source>
</evidence>
<dbReference type="PANTHER" id="PTHR43421">
    <property type="entry name" value="METALLOPROTEASE PMBA"/>
    <property type="match status" value="1"/>
</dbReference>
<dbReference type="KEGG" id="aft:BBF96_10270"/>
<keyword evidence="3" id="KW-1185">Reference proteome</keyword>
<dbReference type="AlphaFoldDB" id="A0A3Q9HQV5"/>
<dbReference type="GO" id="GO:0006508">
    <property type="term" value="P:proteolysis"/>
    <property type="evidence" value="ECO:0007669"/>
    <property type="project" value="InterPro"/>
</dbReference>
<dbReference type="Gene3D" id="3.30.2290.10">
    <property type="entry name" value="PmbA/TldD superfamily"/>
    <property type="match status" value="1"/>
</dbReference>
<sequence>MNKVYFGDGEVNLPSVLLDAKKFVAGDVEVYLQEKISLKARVAKGVVINQVSGIDRFVAVRSWLSKKKRVGFAACGVGNSWNEMVINATKNAVQAATLLGSEFPFFPAKLIPLAESELDNERNRMLNELFQDEQAIKDLTSTKALELYSIAKDEGKVLQAECFLQIIRFWIVNSCGVLVKDWRSEVILLCQVLREPARTGVAMIRGTIGNPPNPLSVVKKAAKRCCLVNNLDSLPTGMVTVLLQPQAVAKLIVMIGRALSGELIQTNMSMFSNKISKKVASSAFSLYDSPDSLLPDSGKYDMEGVPMSILSLIKDGVLLNTLDNLATSDVRNPNMQYRGGRAHRIFPWSIPSPQATVLKVVAPSVKLDDFKTQLIILNFGGLRTINVGGGIFHVTAQVILPEQIADFNNGLNYNVGTVFVTLNIPDILKNVCGSWGDSQVVSEKRVVVTPALVLENINITK</sequence>
<dbReference type="InterPro" id="IPR047657">
    <property type="entry name" value="PmbA"/>
</dbReference>
<dbReference type="Proteomes" id="UP000267250">
    <property type="component" value="Chromosome"/>
</dbReference>
<organism evidence="2 3">
    <name type="scientific">Anoxybacter fermentans</name>
    <dbReference type="NCBI Taxonomy" id="1323375"/>
    <lineage>
        <taxon>Bacteria</taxon>
        <taxon>Bacillati</taxon>
        <taxon>Bacillota</taxon>
        <taxon>Clostridia</taxon>
        <taxon>Halanaerobiales</taxon>
        <taxon>Anoxybacter</taxon>
    </lineage>
</organism>
<evidence type="ECO:0000259" key="1">
    <source>
        <dbReference type="Pfam" id="PF19289"/>
    </source>
</evidence>
<dbReference type="EMBL" id="CP016379">
    <property type="protein sequence ID" value="AZR73735.1"/>
    <property type="molecule type" value="Genomic_DNA"/>
</dbReference>
<protein>
    <recommendedName>
        <fullName evidence="1">Metalloprotease TldD/E C-terminal domain-containing protein</fullName>
    </recommendedName>
</protein>
<dbReference type="InterPro" id="IPR045569">
    <property type="entry name" value="Metalloprtase-TldD/E_C"/>
</dbReference>
<dbReference type="InterPro" id="IPR036059">
    <property type="entry name" value="TldD/PmbA_sf"/>
</dbReference>
<name>A0A3Q9HQV5_9FIRM</name>
<reference evidence="2 3" key="1">
    <citation type="submission" date="2016-07" db="EMBL/GenBank/DDBJ databases">
        <title>Genome and transcriptome analysis of iron-reducing fermentative bacteria Anoxybacter fermentans.</title>
        <authorList>
            <person name="Zeng X."/>
            <person name="Shao Z."/>
        </authorList>
    </citation>
    <scope>NUCLEOTIDE SEQUENCE [LARGE SCALE GENOMIC DNA]</scope>
    <source>
        <strain evidence="2 3">DY22613</strain>
    </source>
</reference>
<gene>
    <name evidence="2" type="ORF">BBF96_10270</name>
</gene>